<gene>
    <name evidence="1" type="ORF">MM415B01926_0003</name>
</gene>
<dbReference type="InterPro" id="IPR002514">
    <property type="entry name" value="Transposase_8"/>
</dbReference>
<dbReference type="Pfam" id="PF01527">
    <property type="entry name" value="HTH_Tnp_1"/>
    <property type="match status" value="1"/>
</dbReference>
<dbReference type="GO" id="GO:0006313">
    <property type="term" value="P:DNA transposition"/>
    <property type="evidence" value="ECO:0007669"/>
    <property type="project" value="InterPro"/>
</dbReference>
<reference evidence="1" key="1">
    <citation type="submission" date="2020-03" db="EMBL/GenBank/DDBJ databases">
        <title>The deep terrestrial virosphere.</title>
        <authorList>
            <person name="Holmfeldt K."/>
            <person name="Nilsson E."/>
            <person name="Simone D."/>
            <person name="Lopez-Fernandez M."/>
            <person name="Wu X."/>
            <person name="de Brujin I."/>
            <person name="Lundin D."/>
            <person name="Andersson A."/>
            <person name="Bertilsson S."/>
            <person name="Dopson M."/>
        </authorList>
    </citation>
    <scope>NUCLEOTIDE SEQUENCE</scope>
    <source>
        <strain evidence="1">MM415B01926</strain>
    </source>
</reference>
<sequence>MGRSSVHKRPEMKKREIERDLPVLDEETTKRFSKVYVSQAARLAAAGFSNADLCYTFGVDKFKLIEWRKQYPELDRAIKEGKKHELKRLLAKCYLAAEGYRYKTRKKTVTKSADGSIKSVKEEEFENFQTPDNTMLVFLICNLTRQLGLDDADAWLSKQRLEIESKNLTVSVSSDDITNQIARLAGNLLTNQSETIKKIESKTINEH</sequence>
<protein>
    <submittedName>
        <fullName evidence="1">Putative DNA binding, helix-turn-helix domain containing protein</fullName>
    </submittedName>
</protein>
<dbReference type="EMBL" id="MT141200">
    <property type="protein sequence ID" value="QJA56109.1"/>
    <property type="molecule type" value="Genomic_DNA"/>
</dbReference>
<evidence type="ECO:0000313" key="1">
    <source>
        <dbReference type="EMBL" id="QJA56109.1"/>
    </source>
</evidence>
<dbReference type="AlphaFoldDB" id="A0A6M3IF91"/>
<dbReference type="GO" id="GO:0003677">
    <property type="term" value="F:DNA binding"/>
    <property type="evidence" value="ECO:0007669"/>
    <property type="project" value="InterPro"/>
</dbReference>
<accession>A0A6M3IF91</accession>
<dbReference type="GO" id="GO:0004803">
    <property type="term" value="F:transposase activity"/>
    <property type="evidence" value="ECO:0007669"/>
    <property type="project" value="InterPro"/>
</dbReference>
<proteinExistence type="predicted"/>
<name>A0A6M3IF91_9ZZZZ</name>
<organism evidence="1">
    <name type="scientific">viral metagenome</name>
    <dbReference type="NCBI Taxonomy" id="1070528"/>
    <lineage>
        <taxon>unclassified sequences</taxon>
        <taxon>metagenomes</taxon>
        <taxon>organismal metagenomes</taxon>
    </lineage>
</organism>